<dbReference type="HOGENOM" id="CLU_1751214_0_0_1"/>
<evidence type="ECO:0000313" key="4">
    <source>
        <dbReference type="Proteomes" id="UP000000673"/>
    </source>
</evidence>
<organism evidence="2">
    <name type="scientific">Anopheles darlingi</name>
    <name type="common">Mosquito</name>
    <dbReference type="NCBI Taxonomy" id="43151"/>
    <lineage>
        <taxon>Eukaryota</taxon>
        <taxon>Metazoa</taxon>
        <taxon>Ecdysozoa</taxon>
        <taxon>Arthropoda</taxon>
        <taxon>Hexapoda</taxon>
        <taxon>Insecta</taxon>
        <taxon>Pterygota</taxon>
        <taxon>Neoptera</taxon>
        <taxon>Endopterygota</taxon>
        <taxon>Diptera</taxon>
        <taxon>Nematocera</taxon>
        <taxon>Culicoidea</taxon>
        <taxon>Culicidae</taxon>
        <taxon>Anophelinae</taxon>
        <taxon>Anopheles</taxon>
    </lineage>
</organism>
<dbReference type="Proteomes" id="UP000000673">
    <property type="component" value="Unassembled WGS sequence"/>
</dbReference>
<feature type="region of interest" description="Disordered" evidence="1">
    <location>
        <begin position="81"/>
        <end position="149"/>
    </location>
</feature>
<evidence type="ECO:0000256" key="1">
    <source>
        <dbReference type="SAM" id="MobiDB-lite"/>
    </source>
</evidence>
<evidence type="ECO:0000313" key="3">
    <source>
        <dbReference type="EnsemblMetazoa" id="ADAC009301-PA"/>
    </source>
</evidence>
<reference evidence="2" key="2">
    <citation type="submission" date="2010-05" db="EMBL/GenBank/DDBJ databases">
        <authorList>
            <person name="Almeida L.G."/>
            <person name="Nicolas M.F."/>
            <person name="Souza R.C."/>
            <person name="Vasconcelos A.T.R."/>
        </authorList>
    </citation>
    <scope>NUCLEOTIDE SEQUENCE</scope>
</reference>
<evidence type="ECO:0000313" key="2">
    <source>
        <dbReference type="EMBL" id="ETN59154.1"/>
    </source>
</evidence>
<dbReference type="EMBL" id="ADMH02002101">
    <property type="protein sequence ID" value="ETN59154.1"/>
    <property type="molecule type" value="Genomic_DNA"/>
</dbReference>
<dbReference type="EnsemblMetazoa" id="ADAC009301-RA">
    <property type="protein sequence ID" value="ADAC009301-PA"/>
    <property type="gene ID" value="ADAC009301"/>
</dbReference>
<accession>W5J8N3</accession>
<reference evidence="2" key="3">
    <citation type="journal article" date="2013" name="Nucleic Acids Res.">
        <title>The genome of Anopheles darlingi, the main neotropical malaria vector.</title>
        <authorList>
            <person name="Marinotti O."/>
            <person name="Cerqueira G.C."/>
            <person name="de Almeida L.G."/>
            <person name="Ferro M.I."/>
            <person name="Loreto E.L."/>
            <person name="Zaha A."/>
            <person name="Teixeira S.M."/>
            <person name="Wespiser A.R."/>
            <person name="Almeida E Silva A."/>
            <person name="Schlindwein A.D."/>
            <person name="Pacheco A.C."/>
            <person name="Silva A.L."/>
            <person name="Graveley B.R."/>
            <person name="Walenz B.P."/>
            <person name="Lima Bde A."/>
            <person name="Ribeiro C.A."/>
            <person name="Nunes-Silva C.G."/>
            <person name="de Carvalho C.R."/>
            <person name="Soares C.M."/>
            <person name="de Menezes C.B."/>
            <person name="Matiolli C."/>
            <person name="Caffrey D."/>
            <person name="Araujo D.A."/>
            <person name="de Oliveira D.M."/>
            <person name="Golenbock D."/>
            <person name="Grisard E.C."/>
            <person name="Fantinatti-Garboggini F."/>
            <person name="de Carvalho F.M."/>
            <person name="Barcellos F.G."/>
            <person name="Prosdocimi F."/>
            <person name="May G."/>
            <person name="Azevedo Junior G.M."/>
            <person name="Guimaraes G.M."/>
            <person name="Goldman G.H."/>
            <person name="Padilha I.Q."/>
            <person name="Batista Jda S."/>
            <person name="Ferro J.A."/>
            <person name="Ribeiro J.M."/>
            <person name="Fietto J.L."/>
            <person name="Dabbas K.M."/>
            <person name="Cerdeira L."/>
            <person name="Agnez-Lima L.F."/>
            <person name="Brocchi M."/>
            <person name="de Carvalho M.O."/>
            <person name="Teixeira Mde M."/>
            <person name="Diniz Maia Mde M."/>
            <person name="Goldman M.H."/>
            <person name="Cruz Schneider M.P."/>
            <person name="Felipe M.S."/>
            <person name="Hungria M."/>
            <person name="Nicolas M.F."/>
            <person name="Pereira M."/>
            <person name="Montes M.A."/>
            <person name="Cantao M.E."/>
            <person name="Vincentz M."/>
            <person name="Rafael M.S."/>
            <person name="Silverman N."/>
            <person name="Stoco P.H."/>
            <person name="Souza R.C."/>
            <person name="Vicentini R."/>
            <person name="Gazzinelli R.T."/>
            <person name="Neves Rde O."/>
            <person name="Silva R."/>
            <person name="Astolfi-Filho S."/>
            <person name="Maciel T.E."/>
            <person name="Urmenyi T.P."/>
            <person name="Tadei W.P."/>
            <person name="Camargo E.P."/>
            <person name="de Vasconcelos A.T."/>
        </authorList>
    </citation>
    <scope>NUCLEOTIDE SEQUENCE</scope>
</reference>
<gene>
    <name evidence="2" type="ORF">AND_009301</name>
</gene>
<dbReference type="VEuPathDB" id="VectorBase:ADAC009301"/>
<feature type="compositionally biased region" description="Low complexity" evidence="1">
    <location>
        <begin position="136"/>
        <end position="149"/>
    </location>
</feature>
<feature type="compositionally biased region" description="Low complexity" evidence="1">
    <location>
        <begin position="97"/>
        <end position="110"/>
    </location>
</feature>
<keyword evidence="4" id="KW-1185">Reference proteome</keyword>
<dbReference type="AlphaFoldDB" id="W5J8N3"/>
<feature type="region of interest" description="Disordered" evidence="1">
    <location>
        <begin position="42"/>
        <end position="69"/>
    </location>
</feature>
<reference evidence="2 4" key="1">
    <citation type="journal article" date="2010" name="BMC Genomics">
        <title>Combination of measures distinguishes pre-miRNAs from other stem-loops in the genome of the newly sequenced Anopheles darlingi.</title>
        <authorList>
            <person name="Mendes N.D."/>
            <person name="Freitas A.T."/>
            <person name="Vasconcelos A.T."/>
            <person name="Sagot M.F."/>
        </authorList>
    </citation>
    <scope>NUCLEOTIDE SEQUENCE</scope>
</reference>
<name>W5J8N3_ANODA</name>
<proteinExistence type="predicted"/>
<sequence>MTPLGLTMYRPPAFNLKRAFIRGLWHGFDHYSSADPTYNLRPCAVEKPPSSGRSDLSTEQELEWKERQDIRRKRLTALRQLRDDYEAEERRKEAEAEALAAEQQKAGSSAAEEEEGADDRSENGAQKTGPPHREGTGTATAAGSAGDYG</sequence>
<dbReference type="VEuPathDB" id="VectorBase:ADAR2_004595"/>
<protein>
    <submittedName>
        <fullName evidence="2 3">Uncharacterized protein</fullName>
    </submittedName>
</protein>
<reference evidence="3" key="4">
    <citation type="submission" date="2015-06" db="UniProtKB">
        <authorList>
            <consortium name="EnsemblMetazoa"/>
        </authorList>
    </citation>
    <scope>IDENTIFICATION</scope>
</reference>
<feature type="compositionally biased region" description="Basic and acidic residues" evidence="1">
    <location>
        <begin position="81"/>
        <end position="95"/>
    </location>
</feature>